<proteinExistence type="predicted"/>
<dbReference type="Proteomes" id="UP001597389">
    <property type="component" value="Unassembled WGS sequence"/>
</dbReference>
<accession>A0ABW4Z8P2</accession>
<gene>
    <name evidence="1" type="ORF">ACFSW8_05490</name>
</gene>
<evidence type="ECO:0008006" key="3">
    <source>
        <dbReference type="Google" id="ProtNLM"/>
    </source>
</evidence>
<protein>
    <recommendedName>
        <fullName evidence="3">Peptidase C39-like domain-containing protein</fullName>
    </recommendedName>
</protein>
<name>A0ABW4Z8P2_9BACT</name>
<comment type="caution">
    <text evidence="1">The sequence shown here is derived from an EMBL/GenBank/DDBJ whole genome shotgun (WGS) entry which is preliminary data.</text>
</comment>
<keyword evidence="2" id="KW-1185">Reference proteome</keyword>
<dbReference type="EMBL" id="JBHUJB010000022">
    <property type="protein sequence ID" value="MFD2158344.1"/>
    <property type="molecule type" value="Genomic_DNA"/>
</dbReference>
<evidence type="ECO:0000313" key="2">
    <source>
        <dbReference type="Proteomes" id="UP001597389"/>
    </source>
</evidence>
<organism evidence="1 2">
    <name type="scientific">Rubritalea tangerina</name>
    <dbReference type="NCBI Taxonomy" id="430798"/>
    <lineage>
        <taxon>Bacteria</taxon>
        <taxon>Pseudomonadati</taxon>
        <taxon>Verrucomicrobiota</taxon>
        <taxon>Verrucomicrobiia</taxon>
        <taxon>Verrucomicrobiales</taxon>
        <taxon>Rubritaleaceae</taxon>
        <taxon>Rubritalea</taxon>
    </lineage>
</organism>
<reference evidence="2" key="1">
    <citation type="journal article" date="2019" name="Int. J. Syst. Evol. Microbiol.">
        <title>The Global Catalogue of Microorganisms (GCM) 10K type strain sequencing project: providing services to taxonomists for standard genome sequencing and annotation.</title>
        <authorList>
            <consortium name="The Broad Institute Genomics Platform"/>
            <consortium name="The Broad Institute Genome Sequencing Center for Infectious Disease"/>
            <person name="Wu L."/>
            <person name="Ma J."/>
        </authorList>
    </citation>
    <scope>NUCLEOTIDE SEQUENCE [LARGE SCALE GENOMIC DNA]</scope>
    <source>
        <strain evidence="2">CCUG 57942</strain>
    </source>
</reference>
<dbReference type="RefSeq" id="WP_377177663.1">
    <property type="nucleotide sequence ID" value="NZ_JBHUJB010000022.1"/>
</dbReference>
<sequence>MLRESFIKSWEFRVILTTGMVGMAAGEMLAAEWVEVTQKKSGKSLEVEVVSMNEKQLKFKTKAGKVFSVAPSSLTAASVERVRAQLAAKEKESAGVNEALNKVIGHRLFEGGSDLWDQQAGEVAARIKWPKESSTNQSSSFRYYTPSSYQFLNAHPYSATLYGGADGNTSHLSLVFANKGDYGSTAGSAENHFKKMHPDKKPPMSLEEAIKLDAELISEALTGVLGEAEKQYYGEKEDRRRVRRWDFGNHAFLLSEKDEEYVSVLVVPKKNADLEGKVAFVKDADLKKIVSQNVEKSDNGDVVIRNIPMVDQGPKGYCAPATFERAMRYMLVPADMYLLATSATNPGGGTNTMLLADSCKRIVRSKARRIKDLDLDKDLKMRRVKQYIDKGVPILWQMRSLESYNQLANKRTRERGSVDDYTAWATQLQEEADKVAPGMEHNESNHHICMIIGYNEQTNELAVSDSWGARYELRWVHIDVAKAVTSRGGFVIDL</sequence>
<evidence type="ECO:0000313" key="1">
    <source>
        <dbReference type="EMBL" id="MFD2158344.1"/>
    </source>
</evidence>